<comment type="caution">
    <text evidence="3">The sequence shown here is derived from an EMBL/GenBank/DDBJ whole genome shotgun (WGS) entry which is preliminary data.</text>
</comment>
<name>R0MBZ2_STRMT</name>
<feature type="compositionally biased region" description="Basic and acidic residues" evidence="2">
    <location>
        <begin position="264"/>
        <end position="277"/>
    </location>
</feature>
<evidence type="ECO:0000313" key="4">
    <source>
        <dbReference type="Proteomes" id="UP000013315"/>
    </source>
</evidence>
<dbReference type="AlphaFoldDB" id="R0MBZ2"/>
<sequence>MKKEQVLIGLGVATAMVTAFNGHAQADEVVNKHSTKSTVNQSETKKDADVSESDVKNAEIKLNQTIEEEKNAQKLVDKMQQEYTSTVTNKNKADDALKQAQKFAKQASPEKIKNVEKDLVAKQVTVKKTEDRLAGAKQDEKQAQASVEKQETVVNKVKTQVAQRAVDVKKAQNKVTEAEKAFDWNTLREIQQATEKLDAKVKANQNKVSSLASSVSKTEQERKALIERGNKTRSTLEKNLKSAGDEFHTVTVSHEIKSNSVSESESKTPPLDEKTFVGRDGKTNYVAANEDVNFSGERTETIVVKSKDDIHTPHVVDYKKVSEYVRNYLIELRRINGIDIPVPPVTEKALKYGKARQMKWWQMINCHMIQN</sequence>
<dbReference type="EMBL" id="AQTU01000013">
    <property type="protein sequence ID" value="EOB32486.1"/>
    <property type="molecule type" value="Genomic_DNA"/>
</dbReference>
<evidence type="ECO:0000256" key="1">
    <source>
        <dbReference type="SAM" id="Coils"/>
    </source>
</evidence>
<evidence type="ECO:0000256" key="2">
    <source>
        <dbReference type="SAM" id="MobiDB-lite"/>
    </source>
</evidence>
<accession>R0MBZ2</accession>
<feature type="region of interest" description="Disordered" evidence="2">
    <location>
        <begin position="32"/>
        <end position="52"/>
    </location>
</feature>
<reference evidence="3 4" key="1">
    <citation type="submission" date="2013-04" db="EMBL/GenBank/DDBJ databases">
        <authorList>
            <person name="Ikryannikova L.N."/>
            <person name="Ilina E.N."/>
            <person name="Kostryukova E.S."/>
            <person name="Semashko T.A."/>
            <person name="Karpova I.Y.U."/>
            <person name="Larin A.K."/>
            <person name="Ischenko D.S."/>
            <person name="Alekseev D.G."/>
            <person name="Klimova E.A."/>
            <person name="Filimonova A.V."/>
            <person name="Savinova T.A."/>
            <person name="Filimonova O.Y.U."/>
            <person name="Dubovickaya V.A."/>
            <person name="Sidorenko S.V."/>
            <person name="Govorun V.M."/>
        </authorList>
    </citation>
    <scope>NUCLEOTIDE SEQUENCE [LARGE SCALE GENOMIC DNA]</scope>
    <source>
        <strain evidence="3 4">13/39</strain>
    </source>
</reference>
<keyword evidence="1" id="KW-0175">Coiled coil</keyword>
<gene>
    <name evidence="3" type="ORF">D065_05297</name>
</gene>
<feature type="compositionally biased region" description="Basic and acidic residues" evidence="2">
    <location>
        <begin position="43"/>
        <end position="52"/>
    </location>
</feature>
<proteinExistence type="predicted"/>
<feature type="region of interest" description="Disordered" evidence="2">
    <location>
        <begin position="256"/>
        <end position="277"/>
    </location>
</feature>
<dbReference type="PATRIC" id="fig|1239793.3.peg.1031"/>
<feature type="coiled-coil region" evidence="1">
    <location>
        <begin position="112"/>
        <end position="146"/>
    </location>
</feature>
<dbReference type="Proteomes" id="UP000013315">
    <property type="component" value="Unassembled WGS sequence"/>
</dbReference>
<organism evidence="3 4">
    <name type="scientific">Streptococcus mitis 13/39</name>
    <dbReference type="NCBI Taxonomy" id="1239793"/>
    <lineage>
        <taxon>Bacteria</taxon>
        <taxon>Bacillati</taxon>
        <taxon>Bacillota</taxon>
        <taxon>Bacilli</taxon>
        <taxon>Lactobacillales</taxon>
        <taxon>Streptococcaceae</taxon>
        <taxon>Streptococcus</taxon>
        <taxon>Streptococcus mitis group</taxon>
    </lineage>
</organism>
<protein>
    <submittedName>
        <fullName evidence="3">Uncharacterized protein</fullName>
    </submittedName>
</protein>
<evidence type="ECO:0000313" key="3">
    <source>
        <dbReference type="EMBL" id="EOB32486.1"/>
    </source>
</evidence>